<feature type="chain" id="PRO_5012658967" description="Tat (Twin-arginine translocation) pathway signal sequence" evidence="1">
    <location>
        <begin position="24"/>
        <end position="157"/>
    </location>
</feature>
<reference evidence="3" key="1">
    <citation type="submission" date="2017-01" db="EMBL/GenBank/DDBJ databases">
        <authorList>
            <person name="Varghese N."/>
            <person name="Submissions S."/>
        </authorList>
    </citation>
    <scope>NUCLEOTIDE SEQUENCE [LARGE SCALE GENOMIC DNA]</scope>
    <source>
        <strain evidence="3">DSM 22306</strain>
    </source>
</reference>
<keyword evidence="1" id="KW-0732">Signal</keyword>
<protein>
    <recommendedName>
        <fullName evidence="4">Tat (Twin-arginine translocation) pathway signal sequence</fullName>
    </recommendedName>
</protein>
<dbReference type="Proteomes" id="UP000185999">
    <property type="component" value="Unassembled WGS sequence"/>
</dbReference>
<keyword evidence="3" id="KW-1185">Reference proteome</keyword>
<organism evidence="2 3">
    <name type="scientific">Neptunomonas antarctica</name>
    <dbReference type="NCBI Taxonomy" id="619304"/>
    <lineage>
        <taxon>Bacteria</taxon>
        <taxon>Pseudomonadati</taxon>
        <taxon>Pseudomonadota</taxon>
        <taxon>Gammaproteobacteria</taxon>
        <taxon>Oceanospirillales</taxon>
        <taxon>Oceanospirillaceae</taxon>
        <taxon>Neptunomonas</taxon>
    </lineage>
</organism>
<dbReference type="EMBL" id="FTOE01000009">
    <property type="protein sequence ID" value="SIS97571.1"/>
    <property type="molecule type" value="Genomic_DNA"/>
</dbReference>
<dbReference type="RefSeq" id="WP_238377144.1">
    <property type="nucleotide sequence ID" value="NZ_FTOE01000009.1"/>
</dbReference>
<accession>A0A1N7NH34</accession>
<dbReference type="AlphaFoldDB" id="A0A1N7NH34"/>
<evidence type="ECO:0000256" key="1">
    <source>
        <dbReference type="SAM" id="SignalP"/>
    </source>
</evidence>
<dbReference type="Pfam" id="PF10029">
    <property type="entry name" value="DUF2271"/>
    <property type="match status" value="1"/>
</dbReference>
<sequence>MMKNLAMTLCLVSAALLCTQASAREIVLTTEMQNYGGDGAYLAIYLTNTEGQYQNTLWIAGQKSKYYKHLSGWARGSGLRNSEYDGLSGASVTSGKTLTVTFDLPDTYIDSGFQIRVDSAVEDMRDSRNDVVVPLTSEGAGKPVTGRSYVKAFTYSF</sequence>
<name>A0A1N7NH34_9GAMM</name>
<dbReference type="STRING" id="619304.SAMN05421760_109124"/>
<proteinExistence type="predicted"/>
<gene>
    <name evidence="2" type="ORF">SAMN05421760_109124</name>
</gene>
<evidence type="ECO:0000313" key="3">
    <source>
        <dbReference type="Proteomes" id="UP000185999"/>
    </source>
</evidence>
<evidence type="ECO:0000313" key="2">
    <source>
        <dbReference type="EMBL" id="SIS97571.1"/>
    </source>
</evidence>
<feature type="signal peptide" evidence="1">
    <location>
        <begin position="1"/>
        <end position="23"/>
    </location>
</feature>
<evidence type="ECO:0008006" key="4">
    <source>
        <dbReference type="Google" id="ProtNLM"/>
    </source>
</evidence>
<dbReference type="InterPro" id="IPR014469">
    <property type="entry name" value="DUF2271"/>
</dbReference>